<dbReference type="Proteomes" id="UP000199182">
    <property type="component" value="Unassembled WGS sequence"/>
</dbReference>
<feature type="transmembrane region" description="Helical" evidence="1">
    <location>
        <begin position="12"/>
        <end position="33"/>
    </location>
</feature>
<keyword evidence="1" id="KW-0472">Membrane</keyword>
<feature type="transmembrane region" description="Helical" evidence="1">
    <location>
        <begin position="125"/>
        <end position="147"/>
    </location>
</feature>
<keyword evidence="1" id="KW-0812">Transmembrane</keyword>
<dbReference type="Pfam" id="PF12679">
    <property type="entry name" value="ABC2_membrane_2"/>
    <property type="match status" value="1"/>
</dbReference>
<dbReference type="STRING" id="258515.SAMN05192585_13019"/>
<evidence type="ECO:0000256" key="1">
    <source>
        <dbReference type="SAM" id="Phobius"/>
    </source>
</evidence>
<keyword evidence="1" id="KW-1133">Transmembrane helix</keyword>
<dbReference type="GO" id="GO:0005886">
    <property type="term" value="C:plasma membrane"/>
    <property type="evidence" value="ECO:0007669"/>
    <property type="project" value="UniProtKB-SubCell"/>
</dbReference>
<name>A0A1H0DTT2_9FIRM</name>
<dbReference type="RefSeq" id="WP_092641908.1">
    <property type="nucleotide sequence ID" value="NZ_FNID01000030.1"/>
</dbReference>
<feature type="transmembrane region" description="Helical" evidence="1">
    <location>
        <begin position="246"/>
        <end position="268"/>
    </location>
</feature>
<dbReference type="EMBL" id="FNID01000030">
    <property type="protein sequence ID" value="SDN73433.1"/>
    <property type="molecule type" value="Genomic_DNA"/>
</dbReference>
<feature type="transmembrane region" description="Helical" evidence="1">
    <location>
        <begin position="196"/>
        <end position="217"/>
    </location>
</feature>
<sequence>MNVFKLEFKANFKGLLLWLGILSLVLVLFMSLFPTMGSDAMKDLIQTKLDALPNDLKEAVGLTDVPDFTKILDYYSYIFQYIAVAGGIFAALLGAQALVKEESDGTIEYLYAQPVTRTRIITEKLLAAAAIYLSLNIGISIVSGILFVVLKPQGTELVTVMADFKQLLAGTMVGGFVFLCLGLLISVVLKSSRQATGAAVGLVFITYILGIFSKSFAEYAGWVKNLVYLSPLDYAMPFEVLHHGFYTGRMLTGFIIMAASVTLAFCLYRRKDLKT</sequence>
<feature type="transmembrane region" description="Helical" evidence="1">
    <location>
        <begin position="167"/>
        <end position="189"/>
    </location>
</feature>
<protein>
    <submittedName>
        <fullName evidence="2">ABC-2 type transport system permease protein</fullName>
    </submittedName>
</protein>
<dbReference type="GO" id="GO:0140359">
    <property type="term" value="F:ABC-type transporter activity"/>
    <property type="evidence" value="ECO:0007669"/>
    <property type="project" value="InterPro"/>
</dbReference>
<gene>
    <name evidence="2" type="ORF">SAMN05192585_13019</name>
</gene>
<organism evidence="2 3">
    <name type="scientific">Acetanaerobacterium elongatum</name>
    <dbReference type="NCBI Taxonomy" id="258515"/>
    <lineage>
        <taxon>Bacteria</taxon>
        <taxon>Bacillati</taxon>
        <taxon>Bacillota</taxon>
        <taxon>Clostridia</taxon>
        <taxon>Eubacteriales</taxon>
        <taxon>Oscillospiraceae</taxon>
        <taxon>Acetanaerobacterium</taxon>
    </lineage>
</organism>
<reference evidence="2 3" key="1">
    <citation type="submission" date="2016-10" db="EMBL/GenBank/DDBJ databases">
        <authorList>
            <person name="de Groot N.N."/>
        </authorList>
    </citation>
    <scope>NUCLEOTIDE SEQUENCE [LARGE SCALE GENOMIC DNA]</scope>
    <source>
        <strain evidence="2 3">CGMCC 1.5012</strain>
    </source>
</reference>
<keyword evidence="3" id="KW-1185">Reference proteome</keyword>
<dbReference type="OrthoDB" id="9800309at2"/>
<dbReference type="PANTHER" id="PTHR43471:SF12">
    <property type="entry name" value="HYPOTHETICAL MEMBRANE PROTEIN, CONSERVED"/>
    <property type="match status" value="1"/>
</dbReference>
<dbReference type="PANTHER" id="PTHR43471">
    <property type="entry name" value="ABC TRANSPORTER PERMEASE"/>
    <property type="match status" value="1"/>
</dbReference>
<feature type="transmembrane region" description="Helical" evidence="1">
    <location>
        <begin position="78"/>
        <end position="99"/>
    </location>
</feature>
<evidence type="ECO:0000313" key="2">
    <source>
        <dbReference type="EMBL" id="SDN73433.1"/>
    </source>
</evidence>
<accession>A0A1H0DTT2</accession>
<proteinExistence type="predicted"/>
<dbReference type="AlphaFoldDB" id="A0A1H0DTT2"/>
<evidence type="ECO:0000313" key="3">
    <source>
        <dbReference type="Proteomes" id="UP000199182"/>
    </source>
</evidence>